<dbReference type="Pfam" id="PF12733">
    <property type="entry name" value="Cadherin-like"/>
    <property type="match status" value="1"/>
</dbReference>
<dbReference type="InterPro" id="IPR025883">
    <property type="entry name" value="Cadherin-like_domain"/>
</dbReference>
<reference evidence="2" key="2">
    <citation type="submission" date="2025-08" db="UniProtKB">
        <authorList>
            <consortium name="Ensembl"/>
        </authorList>
    </citation>
    <scope>IDENTIFICATION</scope>
</reference>
<dbReference type="PANTHER" id="PTHR14776">
    <property type="entry name" value="CADHERIN-LIKE AND PC-ESTERASE DOMAIN-CONTAINING PROTEIN 1"/>
    <property type="match status" value="1"/>
</dbReference>
<evidence type="ECO:0000313" key="3">
    <source>
        <dbReference type="Proteomes" id="UP000694387"/>
    </source>
</evidence>
<dbReference type="PANTHER" id="PTHR14776:SF1">
    <property type="entry name" value="CADHERIN-LIKE AND PC-ESTERASE DOMAIN-CONTAINING PROTEIN 1"/>
    <property type="match status" value="1"/>
</dbReference>
<dbReference type="Ensembl" id="ENSEAST00005013951.2">
    <property type="protein sequence ID" value="ENSEASP00005012839.2"/>
    <property type="gene ID" value="ENSEASG00005008958.2"/>
</dbReference>
<proteinExistence type="predicted"/>
<reference evidence="2" key="3">
    <citation type="submission" date="2025-09" db="UniProtKB">
        <authorList>
            <consortium name="Ensembl"/>
        </authorList>
    </citation>
    <scope>IDENTIFICATION</scope>
</reference>
<dbReference type="Proteomes" id="UP000694387">
    <property type="component" value="Chromosome 1"/>
</dbReference>
<evidence type="ECO:0000259" key="1">
    <source>
        <dbReference type="Pfam" id="PF12733"/>
    </source>
</evidence>
<dbReference type="GeneTree" id="ENSGT00390000015216"/>
<reference evidence="2 3" key="1">
    <citation type="journal article" date="2020" name="Nat. Commun.">
        <title>Donkey genomes provide new insights into domestication and selection for coat color.</title>
        <authorList>
            <person name="Wang"/>
            <person name="C."/>
            <person name="Li"/>
            <person name="H."/>
            <person name="Guo"/>
            <person name="Y."/>
            <person name="Huang"/>
            <person name="J."/>
            <person name="Sun"/>
            <person name="Y."/>
            <person name="Min"/>
            <person name="J."/>
            <person name="Wang"/>
            <person name="J."/>
            <person name="Fang"/>
            <person name="X."/>
            <person name="Zhao"/>
            <person name="Z."/>
            <person name="Wang"/>
            <person name="S."/>
            <person name="Zhang"/>
            <person name="Y."/>
            <person name="Liu"/>
            <person name="Q."/>
            <person name="Jiang"/>
            <person name="Q."/>
            <person name="Wang"/>
            <person name="X."/>
            <person name="Guo"/>
            <person name="Y."/>
            <person name="Yang"/>
            <person name="C."/>
            <person name="Wang"/>
            <person name="Y."/>
            <person name="Tian"/>
            <person name="F."/>
            <person name="Zhuang"/>
            <person name="G."/>
            <person name="Fan"/>
            <person name="Y."/>
            <person name="Gao"/>
            <person name="Q."/>
            <person name="Li"/>
            <person name="Y."/>
            <person name="Ju"/>
            <person name="Z."/>
            <person name="Li"/>
            <person name="J."/>
            <person name="Li"/>
            <person name="R."/>
            <person name="Hou"/>
            <person name="M."/>
            <person name="Yang"/>
            <person name="G."/>
            <person name="Liu"/>
            <person name="G."/>
            <person name="Liu"/>
            <person name="W."/>
            <person name="Guo"/>
            <person name="J."/>
            <person name="Pan"/>
            <person name="S."/>
            <person name="Fan"/>
            <person name="G."/>
            <person name="Zhang"/>
            <person name="W."/>
            <person name="Zhang"/>
            <person name="R."/>
            <person name="Yu"/>
            <person name="J."/>
            <person name="Zhang"/>
            <person name="X."/>
            <person name="Yin"/>
            <person name="Q."/>
            <person name="Ji"/>
            <person name="C."/>
            <person name="Jin"/>
            <person name="Y."/>
            <person name="Yue"/>
            <person name="G."/>
            <person name="Liu"/>
            <person name="M."/>
            <person name="Xu"/>
            <person name="J."/>
            <person name="Liu"/>
            <person name="S."/>
            <person name="Jordana"/>
            <person name="J."/>
            <person name="Noce"/>
            <person name="A."/>
            <person name="Amills"/>
            <person name="M."/>
            <person name="Wu"/>
            <person name="D.D."/>
            <person name="Li"/>
            <person name="S."/>
            <person name="Zhou"/>
            <person name="X. and Zhong"/>
            <person name="J."/>
        </authorList>
    </citation>
    <scope>NUCLEOTIDE SEQUENCE [LARGE SCALE GENOMIC DNA]</scope>
</reference>
<organism evidence="2 3">
    <name type="scientific">Equus asinus</name>
    <name type="common">Donkey</name>
    <name type="synonym">Equus africanus asinus</name>
    <dbReference type="NCBI Taxonomy" id="9793"/>
    <lineage>
        <taxon>Eukaryota</taxon>
        <taxon>Metazoa</taxon>
        <taxon>Chordata</taxon>
        <taxon>Craniata</taxon>
        <taxon>Vertebrata</taxon>
        <taxon>Euteleostomi</taxon>
        <taxon>Mammalia</taxon>
        <taxon>Eutheria</taxon>
        <taxon>Laurasiatheria</taxon>
        <taxon>Perissodactyla</taxon>
        <taxon>Equidae</taxon>
        <taxon>Equus</taxon>
    </lineage>
</organism>
<feature type="domain" description="Cadherin-like beta-sandwich-like" evidence="1">
    <location>
        <begin position="304"/>
        <end position="388"/>
    </location>
</feature>
<dbReference type="AlphaFoldDB" id="A0A8C4LMB7"/>
<sequence length="501" mass="57485">MQLPFPVTSSHLLKTVKPHMWKPWDWRREQLKKRFTVKLQTFFETFLRASSPLQAFEKMKEAISKLLLAAEVFSEPSTPGPKAFNRCRLCFQLLTFDIGYGNFRYPVVLQVHEHLNFQDDDNMDFEDQNSEEFLLKDTFNFLFSNESSFSEIFQRLYKSGVFKGENYQKELNQCLSLEEINSIMTFIKELGSLGQFQLLFPSTTPGIQSLMREFYDMANPMGKPDSILTQYWSLLNVFEQFQLLNKKAQLHPLEWNSFSQDENVEKPQVPFDATENKKAAVPQIMNENKDTQCHIKQIFTHPHLKLNPEFNPKIKDYYSEVPFDVVTVTIGAETSKCQCKVYLRERAGPSFGSYPLGLGMNKISMLVVDESPAQGESLITYKLTIYREDRPSLPLFEDFTACGFVQDCGLLIHPEEACGLQTISSDYIEAISQPELKICPSGDAKGQWIVPCLSCSDNRTCDWREITWQPHNCQYGVLTKPQLQQCLGGRKVGSGSSRGSL</sequence>
<keyword evidence="3" id="KW-1185">Reference proteome</keyword>
<evidence type="ECO:0000313" key="2">
    <source>
        <dbReference type="Ensembl" id="ENSEASP00005012839.2"/>
    </source>
</evidence>
<protein>
    <recommendedName>
        <fullName evidence="1">Cadherin-like beta-sandwich-like domain-containing protein</fullName>
    </recommendedName>
</protein>
<accession>A0A8C4LMB7</accession>
<name>A0A8C4LMB7_EQUAS</name>